<name>A0ABR0AGW1_9CRUS</name>
<protein>
    <submittedName>
        <fullName evidence="1">Uncharacterized protein</fullName>
    </submittedName>
</protein>
<proteinExistence type="predicted"/>
<keyword evidence="2" id="KW-1185">Reference proteome</keyword>
<organism evidence="1 2">
    <name type="scientific">Daphnia magna</name>
    <dbReference type="NCBI Taxonomy" id="35525"/>
    <lineage>
        <taxon>Eukaryota</taxon>
        <taxon>Metazoa</taxon>
        <taxon>Ecdysozoa</taxon>
        <taxon>Arthropoda</taxon>
        <taxon>Crustacea</taxon>
        <taxon>Branchiopoda</taxon>
        <taxon>Diplostraca</taxon>
        <taxon>Cladocera</taxon>
        <taxon>Anomopoda</taxon>
        <taxon>Daphniidae</taxon>
        <taxon>Daphnia</taxon>
    </lineage>
</organism>
<dbReference type="Proteomes" id="UP001234178">
    <property type="component" value="Unassembled WGS sequence"/>
</dbReference>
<evidence type="ECO:0000313" key="1">
    <source>
        <dbReference type="EMBL" id="KAK4024364.1"/>
    </source>
</evidence>
<sequence>MNSQSNKRELSDSAHSDMVQKPKDNFYYLNRLYPFDLLVHHETLHFFSDRDADGTRMRSTCSNARLRYTCDKVLPSSLLRTGALIFPKSKKVSVSCTRL</sequence>
<comment type="caution">
    <text evidence="1">The sequence shown here is derived from an EMBL/GenBank/DDBJ whole genome shotgun (WGS) entry which is preliminary data.</text>
</comment>
<gene>
    <name evidence="1" type="ORF">OUZ56_009786</name>
</gene>
<reference evidence="1 2" key="1">
    <citation type="journal article" date="2023" name="Nucleic Acids Res.">
        <title>The hologenome of Daphnia magna reveals possible DNA methylation and microbiome-mediated evolution of the host genome.</title>
        <authorList>
            <person name="Chaturvedi A."/>
            <person name="Li X."/>
            <person name="Dhandapani V."/>
            <person name="Marshall H."/>
            <person name="Kissane S."/>
            <person name="Cuenca-Cambronero M."/>
            <person name="Asole G."/>
            <person name="Calvet F."/>
            <person name="Ruiz-Romero M."/>
            <person name="Marangio P."/>
            <person name="Guigo R."/>
            <person name="Rago D."/>
            <person name="Mirbahai L."/>
            <person name="Eastwood N."/>
            <person name="Colbourne J.K."/>
            <person name="Zhou J."/>
            <person name="Mallon E."/>
            <person name="Orsini L."/>
        </authorList>
    </citation>
    <scope>NUCLEOTIDE SEQUENCE [LARGE SCALE GENOMIC DNA]</scope>
    <source>
        <strain evidence="1">LRV0_1</strain>
    </source>
</reference>
<dbReference type="EMBL" id="JAOYFB010000037">
    <property type="protein sequence ID" value="KAK4024364.1"/>
    <property type="molecule type" value="Genomic_DNA"/>
</dbReference>
<evidence type="ECO:0000313" key="2">
    <source>
        <dbReference type="Proteomes" id="UP001234178"/>
    </source>
</evidence>
<accession>A0ABR0AGW1</accession>